<comment type="caution">
    <text evidence="4">The sequence shown here is derived from an EMBL/GenBank/DDBJ whole genome shotgun (WGS) entry which is preliminary data.</text>
</comment>
<dbReference type="EMBL" id="JACEHE010000018">
    <property type="protein sequence ID" value="MBA2949420.1"/>
    <property type="molecule type" value="Genomic_DNA"/>
</dbReference>
<dbReference type="RefSeq" id="WP_181660338.1">
    <property type="nucleotide sequence ID" value="NZ_JACEHE010000018.1"/>
</dbReference>
<keyword evidence="4" id="KW-0436">Ligase</keyword>
<dbReference type="PROSITE" id="PS00455">
    <property type="entry name" value="AMP_BINDING"/>
    <property type="match status" value="1"/>
</dbReference>
<dbReference type="SUPFAM" id="SSF56801">
    <property type="entry name" value="Acetyl-CoA synthetase-like"/>
    <property type="match status" value="1"/>
</dbReference>
<dbReference type="GO" id="GO:0016020">
    <property type="term" value="C:membrane"/>
    <property type="evidence" value="ECO:0007669"/>
    <property type="project" value="TreeGrafter"/>
</dbReference>
<dbReference type="Gene3D" id="3.40.50.12780">
    <property type="entry name" value="N-terminal domain of ligase-like"/>
    <property type="match status" value="1"/>
</dbReference>
<dbReference type="Pfam" id="PF00501">
    <property type="entry name" value="AMP-binding"/>
    <property type="match status" value="1"/>
</dbReference>
<reference evidence="4 5" key="1">
    <citation type="submission" date="2020-07" db="EMBL/GenBank/DDBJ databases">
        <title>Streptomyces isolated from Indian soil.</title>
        <authorList>
            <person name="Mandal S."/>
            <person name="Maiti P.K."/>
        </authorList>
    </citation>
    <scope>NUCLEOTIDE SEQUENCE [LARGE SCALE GENOMIC DNA]</scope>
    <source>
        <strain evidence="4 5">PSKA28</strain>
    </source>
</reference>
<proteinExistence type="predicted"/>
<dbReference type="PANTHER" id="PTHR43272:SF33">
    <property type="entry name" value="AMP-BINDING DOMAIN-CONTAINING PROTEIN-RELATED"/>
    <property type="match status" value="1"/>
</dbReference>
<name>A0A7W0DQK6_9ACTN</name>
<dbReference type="AlphaFoldDB" id="A0A7W0DQK6"/>
<dbReference type="GO" id="GO:0004467">
    <property type="term" value="F:long-chain fatty acid-CoA ligase activity"/>
    <property type="evidence" value="ECO:0007669"/>
    <property type="project" value="TreeGrafter"/>
</dbReference>
<dbReference type="GO" id="GO:0005524">
    <property type="term" value="F:ATP binding"/>
    <property type="evidence" value="ECO:0007669"/>
    <property type="project" value="UniProtKB-KW"/>
</dbReference>
<gene>
    <name evidence="4" type="ORF">H1D24_27230</name>
</gene>
<accession>A0A7W0DQK6</accession>
<evidence type="ECO:0000256" key="2">
    <source>
        <dbReference type="ARBA" id="ARBA00022840"/>
    </source>
</evidence>
<evidence type="ECO:0000259" key="3">
    <source>
        <dbReference type="Pfam" id="PF00501"/>
    </source>
</evidence>
<dbReference type="PANTHER" id="PTHR43272">
    <property type="entry name" value="LONG-CHAIN-FATTY-ACID--COA LIGASE"/>
    <property type="match status" value="1"/>
</dbReference>
<sequence length="611" mass="66888">MQEVSLSRLVEPLRSGGLADSVFQVAQQTPGFVQLSRRSERQPNEWYPVTAAEFRDEVLAVAKGFLASGIRFGDRVALMSRTRYEWTLLAYALWSVGARVVPVYPTSSSEQVRWILDDTQAAAIVVEHEDHAMTVGAICGSMPLLAHMWQLDSGGVRQLVEAGQDVPDDAVTRQLASVQPQQIAAILYTSGTTGRPRGCLLTHASLAAECDTLISGWRELVAEPGEEPSILTFLPVAHCYGLIVVVCCLRGRIRLSHQPDMTPDALLAALDSFRPTFLFAVPYIFEKIFQRARLTAEETGKLAAFDKAVDVAVRYAEALERQTHGKGHGPGPALRMQHAVYEHAVYARMRAVLGGRVRYAVSGGSTLRRQLGLFFAGAGITVYDGYGLTETSAAVTAQPVHRVKFGTVGKPLPGNTVHIAPDGEVWVRGDVVFLGYLNNREATDQVLREGWFATGDVGHLDDDGYLVITGRKKDIIITSGGKSVAPLALEEQLREDPMVSQCLVVGDNQPYVAALITLDPTAVANWRKMMGKPQASPEEMADDDDLRALIQRTVTRVNTGVSRAESIRAFRILPQEFSTSNGFMTPSLKLRRSAIVTAFKREIDALYARSR</sequence>
<protein>
    <submittedName>
        <fullName evidence="4">Long-chain fatty acid--CoA ligase</fullName>
    </submittedName>
</protein>
<keyword evidence="1" id="KW-0547">Nucleotide-binding</keyword>
<dbReference type="Pfam" id="PF23562">
    <property type="entry name" value="AMP-binding_C_3"/>
    <property type="match status" value="1"/>
</dbReference>
<dbReference type="InterPro" id="IPR020845">
    <property type="entry name" value="AMP-binding_CS"/>
</dbReference>
<keyword evidence="2" id="KW-0067">ATP-binding</keyword>
<dbReference type="CDD" id="cd05907">
    <property type="entry name" value="VL_LC_FACS_like"/>
    <property type="match status" value="1"/>
</dbReference>
<dbReference type="InterPro" id="IPR042099">
    <property type="entry name" value="ANL_N_sf"/>
</dbReference>
<feature type="domain" description="AMP-dependent synthetase/ligase" evidence="3">
    <location>
        <begin position="24"/>
        <end position="437"/>
    </location>
</feature>
<evidence type="ECO:0000313" key="4">
    <source>
        <dbReference type="EMBL" id="MBA2949420.1"/>
    </source>
</evidence>
<organism evidence="4 5">
    <name type="scientific">Streptomyces himalayensis subsp. himalayensis</name>
    <dbReference type="NCBI Taxonomy" id="2756131"/>
    <lineage>
        <taxon>Bacteria</taxon>
        <taxon>Bacillati</taxon>
        <taxon>Actinomycetota</taxon>
        <taxon>Actinomycetes</taxon>
        <taxon>Kitasatosporales</taxon>
        <taxon>Streptomycetaceae</taxon>
        <taxon>Streptomyces</taxon>
        <taxon>Streptomyces himalayensis</taxon>
    </lineage>
</organism>
<evidence type="ECO:0000256" key="1">
    <source>
        <dbReference type="ARBA" id="ARBA00022741"/>
    </source>
</evidence>
<evidence type="ECO:0000313" key="5">
    <source>
        <dbReference type="Proteomes" id="UP000545761"/>
    </source>
</evidence>
<dbReference type="InterPro" id="IPR000873">
    <property type="entry name" value="AMP-dep_synth/lig_dom"/>
</dbReference>
<dbReference type="Proteomes" id="UP000545761">
    <property type="component" value="Unassembled WGS sequence"/>
</dbReference>